<dbReference type="Proteomes" id="UP001497382">
    <property type="component" value="Unassembled WGS sequence"/>
</dbReference>
<dbReference type="PANTHER" id="PTHR19302">
    <property type="entry name" value="GAMMA TUBULIN COMPLEX PROTEIN"/>
    <property type="match status" value="1"/>
</dbReference>
<keyword evidence="4" id="KW-0493">Microtubule</keyword>
<dbReference type="Pfam" id="PF17681">
    <property type="entry name" value="GCP_N_terminal"/>
    <property type="match status" value="1"/>
</dbReference>
<evidence type="ECO:0000256" key="2">
    <source>
        <dbReference type="ARBA" id="ARBA00010337"/>
    </source>
</evidence>
<dbReference type="GO" id="GO:0005874">
    <property type="term" value="C:microtubule"/>
    <property type="evidence" value="ECO:0007669"/>
    <property type="project" value="UniProtKB-KW"/>
</dbReference>
<organism evidence="8 9">
    <name type="scientific">Larinioides sclopetarius</name>
    <dbReference type="NCBI Taxonomy" id="280406"/>
    <lineage>
        <taxon>Eukaryota</taxon>
        <taxon>Metazoa</taxon>
        <taxon>Ecdysozoa</taxon>
        <taxon>Arthropoda</taxon>
        <taxon>Chelicerata</taxon>
        <taxon>Arachnida</taxon>
        <taxon>Araneae</taxon>
        <taxon>Araneomorphae</taxon>
        <taxon>Entelegynae</taxon>
        <taxon>Araneoidea</taxon>
        <taxon>Araneidae</taxon>
        <taxon>Larinioides</taxon>
    </lineage>
</organism>
<evidence type="ECO:0000256" key="5">
    <source>
        <dbReference type="ARBA" id="ARBA00023212"/>
    </source>
</evidence>
<dbReference type="EMBL" id="CAXIEN010000024">
    <property type="protein sequence ID" value="CAL1266704.1"/>
    <property type="molecule type" value="Genomic_DNA"/>
</dbReference>
<dbReference type="GO" id="GO:0051011">
    <property type="term" value="F:microtubule minus-end binding"/>
    <property type="evidence" value="ECO:0007669"/>
    <property type="project" value="TreeGrafter"/>
</dbReference>
<dbReference type="Gene3D" id="1.20.120.1900">
    <property type="entry name" value="Gamma-tubulin complex, C-terminal domain"/>
    <property type="match status" value="1"/>
</dbReference>
<comment type="caution">
    <text evidence="8">The sequence shown here is derived from an EMBL/GenBank/DDBJ whole genome shotgun (WGS) entry which is preliminary data.</text>
</comment>
<evidence type="ECO:0000256" key="1">
    <source>
        <dbReference type="ARBA" id="ARBA00004245"/>
    </source>
</evidence>
<evidence type="ECO:0000256" key="4">
    <source>
        <dbReference type="ARBA" id="ARBA00022701"/>
    </source>
</evidence>
<feature type="domain" description="Gamma tubulin complex component C-terminal" evidence="6">
    <location>
        <begin position="843"/>
        <end position="1123"/>
    </location>
</feature>
<dbReference type="GO" id="GO:0043015">
    <property type="term" value="F:gamma-tubulin binding"/>
    <property type="evidence" value="ECO:0007669"/>
    <property type="project" value="InterPro"/>
</dbReference>
<comment type="subcellular location">
    <subcellularLocation>
        <location evidence="1">Cytoplasm</location>
        <location evidence="1">Cytoskeleton</location>
    </subcellularLocation>
</comment>
<dbReference type="Pfam" id="PF04130">
    <property type="entry name" value="GCP_C_terminal"/>
    <property type="match status" value="1"/>
</dbReference>
<evidence type="ECO:0000313" key="8">
    <source>
        <dbReference type="EMBL" id="CAL1266703.1"/>
    </source>
</evidence>
<dbReference type="GO" id="GO:0000922">
    <property type="term" value="C:spindle pole"/>
    <property type="evidence" value="ECO:0007669"/>
    <property type="project" value="InterPro"/>
</dbReference>
<accession>A0AAV1Z924</accession>
<dbReference type="EMBL" id="CAXIEN010000024">
    <property type="protein sequence ID" value="CAL1266703.1"/>
    <property type="molecule type" value="Genomic_DNA"/>
</dbReference>
<sequence>MDESIAVEKELHLLINEYISKLDEYLDQKEIDKTKVYLEVIKRSYVISQWIRDIALNFLYHKSSDITISEEDIYGKIHRLVENCLQQDLIECALDGYASTNAAPTNDDLHNILFLNSVDDPTSVAPSLMRQLTCNLYENKLLSSCSKQRLHPAFNSNDVTNNNDEFCLSSCFENSRILFENELSQLRSTLGASLSVVDLKISETSPKTDEKSLNSSSGINRLSEIQKEPTRTKDWLLSCAFPTEESGDLLESVEGLQNIHSNTFSWEGRMRQEIPCHLYTSELNEKEVLLNINEGDAEKFRILFDSSEVLSEQDFVYDVLDLLLGIPSNTFLYDDKKKNFQMKPFTRLDRMTSESTLQFCENFIECGTAFYKLKTFCSSFLPKEGFILKGLKDGIYTILTAYMEYITSVKYNTPTMHVVRTDILESAQILKSLIEICGLHFEGNTASELPKGLGLLSYLNKISWLHKTKDNTIMVAVLLKYVYTPYFSFLNKWMSEGICCDPFEEFQIEEDRKYLDRKDELYWKFAYTENEDDGMRILPYEIKKFSHDILQCGKTMRLLQNCGVQMFSLDYMTCNAPPSLSMLFSYDAVKCRMSECERYILNKDSFEWKHKNECDFSEDEFYIGQQVFVDQKILTEMIEKQWNYTNAFKWTCHILKEEEHGNLKRCKSFPSITLLKETNSFDGILHKSIGILFSSCGYNPQTDAAEDITSKKQNIILNSWNFPLKRDMANSYSTRDKFSIQNIWSAKITSLNPKEESEFYQKNEPLSLQQTEFPSGSFMDCLLSLLVSEYRDKKENICLFIQLISLQNLMLYNFRDVLNMRLHLTQNAIMDYVMNQLHFQDLLLCLKNTYFLQDESFSQHLCEKLFKWVMKCTSLGEFADWPILNKILNRSTAIPSLSNFPCLESASVNFVSISEEFLSKKNRFLRFFQFEFDIDWPLNIIVHKACISQYINIHSLILEMEFLCWLLGKIWRVHFIDAKSEVLQQSPQYRKIMLYRFNMHQFVRVLRSCIHQDLGGPLWQSLLKSLSTKELSIDALRDIHLKYLEKALERCFLTQDTHHLHEILELLFRQVNTFCDAALTATWEMNSDSNCFESSSYSLLSDCYKRYTKCRDRFYEFIWKILSKMITRRKLKSTWDEHYKLYLETVLESGKGYS</sequence>
<dbReference type="InterPro" id="IPR041470">
    <property type="entry name" value="GCP_N"/>
</dbReference>
<dbReference type="GO" id="GO:0000930">
    <property type="term" value="C:gamma-tubulin complex"/>
    <property type="evidence" value="ECO:0007669"/>
    <property type="project" value="TreeGrafter"/>
</dbReference>
<dbReference type="GO" id="GO:0051321">
    <property type="term" value="P:meiotic cell cycle"/>
    <property type="evidence" value="ECO:0007669"/>
    <property type="project" value="TreeGrafter"/>
</dbReference>
<dbReference type="PANTHER" id="PTHR19302:SF70">
    <property type="entry name" value="GAMMA-TUBULIN COMPLEX COMPONENT 6"/>
    <property type="match status" value="1"/>
</dbReference>
<protein>
    <recommendedName>
        <fullName evidence="10">Gamma-tubulin complex component</fullName>
    </recommendedName>
</protein>
<proteinExistence type="inferred from homology"/>
<evidence type="ECO:0000259" key="7">
    <source>
        <dbReference type="Pfam" id="PF17681"/>
    </source>
</evidence>
<comment type="similarity">
    <text evidence="2">Belongs to the TUBGCP family.</text>
</comment>
<dbReference type="InterPro" id="IPR040457">
    <property type="entry name" value="GCP_C"/>
</dbReference>
<dbReference type="GO" id="GO:0031122">
    <property type="term" value="P:cytoplasmic microtubule organization"/>
    <property type="evidence" value="ECO:0007669"/>
    <property type="project" value="TreeGrafter"/>
</dbReference>
<keyword evidence="3" id="KW-0963">Cytoplasm</keyword>
<dbReference type="InterPro" id="IPR042241">
    <property type="entry name" value="GCP_C_sf"/>
</dbReference>
<dbReference type="InterPro" id="IPR007259">
    <property type="entry name" value="GCP"/>
</dbReference>
<reference evidence="8 9" key="1">
    <citation type="submission" date="2024-04" db="EMBL/GenBank/DDBJ databases">
        <authorList>
            <person name="Rising A."/>
            <person name="Reimegard J."/>
            <person name="Sonavane S."/>
            <person name="Akerstrom W."/>
            <person name="Nylinder S."/>
            <person name="Hedman E."/>
            <person name="Kallberg Y."/>
        </authorList>
    </citation>
    <scope>NUCLEOTIDE SEQUENCE [LARGE SCALE GENOMIC DNA]</scope>
</reference>
<keyword evidence="9" id="KW-1185">Reference proteome</keyword>
<gene>
    <name evidence="8" type="ORF">LARSCL_LOCUS3249</name>
</gene>
<evidence type="ECO:0000313" key="9">
    <source>
        <dbReference type="Proteomes" id="UP001497382"/>
    </source>
</evidence>
<dbReference type="GO" id="GO:0007020">
    <property type="term" value="P:microtubule nucleation"/>
    <property type="evidence" value="ECO:0007669"/>
    <property type="project" value="InterPro"/>
</dbReference>
<keyword evidence="5" id="KW-0206">Cytoskeleton</keyword>
<evidence type="ECO:0000259" key="6">
    <source>
        <dbReference type="Pfam" id="PF04130"/>
    </source>
</evidence>
<dbReference type="GO" id="GO:0000278">
    <property type="term" value="P:mitotic cell cycle"/>
    <property type="evidence" value="ECO:0007669"/>
    <property type="project" value="TreeGrafter"/>
</dbReference>
<dbReference type="AlphaFoldDB" id="A0AAV1Z924"/>
<feature type="domain" description="Gamma tubulin complex component protein N-terminal" evidence="7">
    <location>
        <begin position="316"/>
        <end position="647"/>
    </location>
</feature>
<evidence type="ECO:0008006" key="10">
    <source>
        <dbReference type="Google" id="ProtNLM"/>
    </source>
</evidence>
<evidence type="ECO:0000256" key="3">
    <source>
        <dbReference type="ARBA" id="ARBA00022490"/>
    </source>
</evidence>
<name>A0AAV1Z924_9ARAC</name>
<dbReference type="GO" id="GO:0051225">
    <property type="term" value="P:spindle assembly"/>
    <property type="evidence" value="ECO:0007669"/>
    <property type="project" value="TreeGrafter"/>
</dbReference>